<dbReference type="AlphaFoldDB" id="A0A420YL90"/>
<feature type="domain" description="SP-RING-type" evidence="12">
    <location>
        <begin position="290"/>
        <end position="377"/>
    </location>
</feature>
<organism evidence="13 14">
    <name type="scientific">Coniochaeta pulveracea</name>
    <dbReference type="NCBI Taxonomy" id="177199"/>
    <lineage>
        <taxon>Eukaryota</taxon>
        <taxon>Fungi</taxon>
        <taxon>Dikarya</taxon>
        <taxon>Ascomycota</taxon>
        <taxon>Pezizomycotina</taxon>
        <taxon>Sordariomycetes</taxon>
        <taxon>Sordariomycetidae</taxon>
        <taxon>Coniochaetales</taxon>
        <taxon>Coniochaetaceae</taxon>
        <taxon>Coniochaeta</taxon>
    </lineage>
</organism>
<evidence type="ECO:0000256" key="11">
    <source>
        <dbReference type="SAM" id="MobiDB-lite"/>
    </source>
</evidence>
<dbReference type="EMBL" id="QVQW01000004">
    <property type="protein sequence ID" value="RKU48622.1"/>
    <property type="molecule type" value="Genomic_DNA"/>
</dbReference>
<dbReference type="OrthoDB" id="26899at2759"/>
<dbReference type="InterPro" id="IPR026846">
    <property type="entry name" value="Nse2(Mms21)"/>
</dbReference>
<reference evidence="13 14" key="1">
    <citation type="submission" date="2018-08" db="EMBL/GenBank/DDBJ databases">
        <title>Draft genome of the lignicolous fungus Coniochaeta pulveracea.</title>
        <authorList>
            <person name="Borstlap C.J."/>
            <person name="De Witt R.N."/>
            <person name="Botha A."/>
            <person name="Volschenk H."/>
        </authorList>
    </citation>
    <scope>NUCLEOTIDE SEQUENCE [LARGE SCALE GENOMIC DNA]</scope>
    <source>
        <strain evidence="13 14">CAB683</strain>
    </source>
</reference>
<feature type="region of interest" description="Disordered" evidence="11">
    <location>
        <begin position="1"/>
        <end position="42"/>
    </location>
</feature>
<dbReference type="Pfam" id="PF11789">
    <property type="entry name" value="zf-Nse"/>
    <property type="match status" value="1"/>
</dbReference>
<evidence type="ECO:0000313" key="14">
    <source>
        <dbReference type="Proteomes" id="UP000275385"/>
    </source>
</evidence>
<evidence type="ECO:0000256" key="8">
    <source>
        <dbReference type="ARBA" id="ARBA00022833"/>
    </source>
</evidence>
<evidence type="ECO:0000256" key="6">
    <source>
        <dbReference type="ARBA" id="ARBA00022771"/>
    </source>
</evidence>
<evidence type="ECO:0000256" key="4">
    <source>
        <dbReference type="ARBA" id="ARBA00022679"/>
    </source>
</evidence>
<dbReference type="CDD" id="cd16651">
    <property type="entry name" value="SPL-RING_NSE2"/>
    <property type="match status" value="1"/>
</dbReference>
<evidence type="ECO:0000256" key="2">
    <source>
        <dbReference type="ARBA" id="ARBA00004718"/>
    </source>
</evidence>
<name>A0A420YL90_9PEZI</name>
<dbReference type="UniPathway" id="UPA00886"/>
<dbReference type="GO" id="GO:0030915">
    <property type="term" value="C:Smc5-Smc6 complex"/>
    <property type="evidence" value="ECO:0007669"/>
    <property type="project" value="InterPro"/>
</dbReference>
<comment type="caution">
    <text evidence="13">The sequence shown here is derived from an EMBL/GenBank/DDBJ whole genome shotgun (WGS) entry which is preliminary data.</text>
</comment>
<feature type="compositionally biased region" description="Basic residues" evidence="11">
    <location>
        <begin position="170"/>
        <end position="180"/>
    </location>
</feature>
<dbReference type="InterPro" id="IPR013083">
    <property type="entry name" value="Znf_RING/FYVE/PHD"/>
</dbReference>
<feature type="region of interest" description="Disordered" evidence="11">
    <location>
        <begin position="374"/>
        <end position="415"/>
    </location>
</feature>
<evidence type="ECO:0000256" key="7">
    <source>
        <dbReference type="ARBA" id="ARBA00022786"/>
    </source>
</evidence>
<dbReference type="Proteomes" id="UP000275385">
    <property type="component" value="Unassembled WGS sequence"/>
</dbReference>
<evidence type="ECO:0000259" key="12">
    <source>
        <dbReference type="PROSITE" id="PS51044"/>
    </source>
</evidence>
<keyword evidence="14" id="KW-1185">Reference proteome</keyword>
<gene>
    <name evidence="13" type="ORF">DL546_008881</name>
</gene>
<comment type="similarity">
    <text evidence="3">Belongs to the NSE2 family.</text>
</comment>
<accession>A0A420YL90</accession>
<dbReference type="GO" id="GO:0008270">
    <property type="term" value="F:zinc ion binding"/>
    <property type="evidence" value="ECO:0007669"/>
    <property type="project" value="UniProtKB-KW"/>
</dbReference>
<keyword evidence="9" id="KW-0539">Nucleus</keyword>
<comment type="subcellular location">
    <subcellularLocation>
        <location evidence="1">Nucleus</location>
    </subcellularLocation>
</comment>
<evidence type="ECO:0000256" key="9">
    <source>
        <dbReference type="ARBA" id="ARBA00023242"/>
    </source>
</evidence>
<evidence type="ECO:0000256" key="5">
    <source>
        <dbReference type="ARBA" id="ARBA00022723"/>
    </source>
</evidence>
<comment type="pathway">
    <text evidence="2">Protein modification; protein sumoylation.</text>
</comment>
<dbReference type="PROSITE" id="PS51044">
    <property type="entry name" value="ZF_SP_RING"/>
    <property type="match status" value="1"/>
</dbReference>
<dbReference type="STRING" id="177199.A0A420YL90"/>
<feature type="compositionally biased region" description="Acidic residues" evidence="11">
    <location>
        <begin position="380"/>
        <end position="393"/>
    </location>
</feature>
<feature type="compositionally biased region" description="Acidic residues" evidence="11">
    <location>
        <begin position="184"/>
        <end position="205"/>
    </location>
</feature>
<dbReference type="PANTHER" id="PTHR21330:SF1">
    <property type="entry name" value="E3 SUMO-PROTEIN LIGASE NSE2"/>
    <property type="match status" value="1"/>
</dbReference>
<protein>
    <recommendedName>
        <fullName evidence="12">SP-RING-type domain-containing protein</fullName>
    </recommendedName>
</protein>
<dbReference type="Gene3D" id="3.30.40.10">
    <property type="entry name" value="Zinc/RING finger domain, C3HC4 (zinc finger)"/>
    <property type="match status" value="1"/>
</dbReference>
<evidence type="ECO:0000256" key="3">
    <source>
        <dbReference type="ARBA" id="ARBA00008212"/>
    </source>
</evidence>
<keyword evidence="7" id="KW-0833">Ubl conjugation pathway</keyword>
<dbReference type="SUPFAM" id="SSF57850">
    <property type="entry name" value="RING/U-box"/>
    <property type="match status" value="1"/>
</dbReference>
<dbReference type="GO" id="GO:0005634">
    <property type="term" value="C:nucleus"/>
    <property type="evidence" value="ECO:0007669"/>
    <property type="project" value="UniProtKB-SubCell"/>
</dbReference>
<keyword evidence="4" id="KW-0808">Transferase</keyword>
<evidence type="ECO:0000256" key="1">
    <source>
        <dbReference type="ARBA" id="ARBA00004123"/>
    </source>
</evidence>
<evidence type="ECO:0000313" key="13">
    <source>
        <dbReference type="EMBL" id="RKU48622.1"/>
    </source>
</evidence>
<evidence type="ECO:0000256" key="10">
    <source>
        <dbReference type="PROSITE-ProRule" id="PRU00452"/>
    </source>
</evidence>
<dbReference type="GO" id="GO:0061665">
    <property type="term" value="F:SUMO ligase activity"/>
    <property type="evidence" value="ECO:0007669"/>
    <property type="project" value="TreeGrafter"/>
</dbReference>
<dbReference type="GO" id="GO:0000724">
    <property type="term" value="P:double-strand break repair via homologous recombination"/>
    <property type="evidence" value="ECO:0007669"/>
    <property type="project" value="InterPro"/>
</dbReference>
<keyword evidence="6 10" id="KW-0863">Zinc-finger</keyword>
<dbReference type="GO" id="GO:0016925">
    <property type="term" value="P:protein sumoylation"/>
    <property type="evidence" value="ECO:0007669"/>
    <property type="project" value="UniProtKB-UniPathway"/>
</dbReference>
<feature type="region of interest" description="Disordered" evidence="11">
    <location>
        <begin position="169"/>
        <end position="214"/>
    </location>
</feature>
<dbReference type="InterPro" id="IPR004181">
    <property type="entry name" value="Znf_MIZ"/>
</dbReference>
<keyword evidence="5" id="KW-0479">Metal-binding</keyword>
<sequence length="415" mass="46882">MPLLQGRSGRRGQPAPSSHPRQHAGTVSDELPPYQPPTHPLNEAARRAIDQIANNRNTRKFDRHLEKSTGLIRDAVGATNDRAYEAQERIKEIHTKVREKKIAQTAADEEAIEYAGQFIDEVARVTSELEASLRRNIDARAELQDEIAVLRAVQGEVLIVSQSWKPKPVVAKKRQAKRRQKMDSDDDEDENEGADEEQEDSEMVEADNNPPLRGVNNILEEARQTKAEEWSRMTMYEKYALNNDYITFKRAMHDAQNPDETKPLPHATAWFGPDGEPVLPKVGEAAGDDDEEELQITGGKLDTRCPLSMTELTEPYTSKRCKHSFQKDAILEFIRLWRPGAQGNRCMCPVVGCDKEIKKEDLYHDKILLRRIERQRAADQEDEGSSGAEEEEGTTMVEDHGTAPKTSPKTGVKRE</sequence>
<dbReference type="PANTHER" id="PTHR21330">
    <property type="entry name" value="E3 SUMO-PROTEIN LIGASE NSE2"/>
    <property type="match status" value="1"/>
</dbReference>
<proteinExistence type="inferred from homology"/>
<keyword evidence="8" id="KW-0862">Zinc</keyword>